<feature type="compositionally biased region" description="Polar residues" evidence="1">
    <location>
        <begin position="1"/>
        <end position="12"/>
    </location>
</feature>
<sequence>MNLNHVVSSSSYPAEELHGAGPSALLSPVPAPCLSVSPYDVSVKASAVPRTVYQLHNDDHVDQY</sequence>
<dbReference type="EMBL" id="SRLO01000018">
    <property type="protein sequence ID" value="TNN86041.1"/>
    <property type="molecule type" value="Genomic_DNA"/>
</dbReference>
<protein>
    <submittedName>
        <fullName evidence="2">Uncharacterized protein</fullName>
    </submittedName>
</protein>
<reference evidence="2 3" key="1">
    <citation type="submission" date="2019-03" db="EMBL/GenBank/DDBJ databases">
        <title>First draft genome of Liparis tanakae, snailfish: a comprehensive survey of snailfish specific genes.</title>
        <authorList>
            <person name="Kim W."/>
            <person name="Song I."/>
            <person name="Jeong J.-H."/>
            <person name="Kim D."/>
            <person name="Kim S."/>
            <person name="Ryu S."/>
            <person name="Song J.Y."/>
            <person name="Lee S.K."/>
        </authorList>
    </citation>
    <scope>NUCLEOTIDE SEQUENCE [LARGE SCALE GENOMIC DNA]</scope>
    <source>
        <tissue evidence="2">Muscle</tissue>
    </source>
</reference>
<dbReference type="AlphaFoldDB" id="A0A4Z2J7W1"/>
<gene>
    <name evidence="2" type="ORF">EYF80_003885</name>
</gene>
<keyword evidence="3" id="KW-1185">Reference proteome</keyword>
<feature type="region of interest" description="Disordered" evidence="1">
    <location>
        <begin position="1"/>
        <end position="21"/>
    </location>
</feature>
<proteinExistence type="predicted"/>
<organism evidence="2 3">
    <name type="scientific">Liparis tanakae</name>
    <name type="common">Tanaka's snailfish</name>
    <dbReference type="NCBI Taxonomy" id="230148"/>
    <lineage>
        <taxon>Eukaryota</taxon>
        <taxon>Metazoa</taxon>
        <taxon>Chordata</taxon>
        <taxon>Craniata</taxon>
        <taxon>Vertebrata</taxon>
        <taxon>Euteleostomi</taxon>
        <taxon>Actinopterygii</taxon>
        <taxon>Neopterygii</taxon>
        <taxon>Teleostei</taxon>
        <taxon>Neoteleostei</taxon>
        <taxon>Acanthomorphata</taxon>
        <taxon>Eupercaria</taxon>
        <taxon>Perciformes</taxon>
        <taxon>Cottioidei</taxon>
        <taxon>Cottales</taxon>
        <taxon>Liparidae</taxon>
        <taxon>Liparis</taxon>
    </lineage>
</organism>
<comment type="caution">
    <text evidence="2">The sequence shown here is derived from an EMBL/GenBank/DDBJ whole genome shotgun (WGS) entry which is preliminary data.</text>
</comment>
<evidence type="ECO:0000313" key="3">
    <source>
        <dbReference type="Proteomes" id="UP000314294"/>
    </source>
</evidence>
<evidence type="ECO:0000256" key="1">
    <source>
        <dbReference type="SAM" id="MobiDB-lite"/>
    </source>
</evidence>
<evidence type="ECO:0000313" key="2">
    <source>
        <dbReference type="EMBL" id="TNN86041.1"/>
    </source>
</evidence>
<accession>A0A4Z2J7W1</accession>
<dbReference type="Proteomes" id="UP000314294">
    <property type="component" value="Unassembled WGS sequence"/>
</dbReference>
<name>A0A4Z2J7W1_9TELE</name>